<dbReference type="PANTHER" id="PTHR42852">
    <property type="entry name" value="THIOL:DISULFIDE INTERCHANGE PROTEIN DSBE"/>
    <property type="match status" value="1"/>
</dbReference>
<dbReference type="InterPro" id="IPR013740">
    <property type="entry name" value="Redoxin"/>
</dbReference>
<organism evidence="3 4">
    <name type="scientific">Shiella aurantiaca</name>
    <dbReference type="NCBI Taxonomy" id="3058365"/>
    <lineage>
        <taxon>Bacteria</taxon>
        <taxon>Pseudomonadati</taxon>
        <taxon>Bacteroidota</taxon>
        <taxon>Cytophagia</taxon>
        <taxon>Cytophagales</taxon>
        <taxon>Shiellaceae</taxon>
        <taxon>Shiella</taxon>
    </lineage>
</organism>
<reference evidence="3" key="1">
    <citation type="submission" date="2023-06" db="EMBL/GenBank/DDBJ databases">
        <title>Cytophagales bacterium Strain LB-30, isolated from soil.</title>
        <authorList>
            <person name="Liu B."/>
        </authorList>
    </citation>
    <scope>NUCLEOTIDE SEQUENCE</scope>
    <source>
        <strain evidence="3">LB-30</strain>
    </source>
</reference>
<dbReference type="Proteomes" id="UP001168552">
    <property type="component" value="Unassembled WGS sequence"/>
</dbReference>
<gene>
    <name evidence="3" type="ORF">QWY31_01190</name>
</gene>
<protein>
    <submittedName>
        <fullName evidence="3">TlpA disulfide reductase family protein</fullName>
    </submittedName>
</protein>
<dbReference type="InterPro" id="IPR013766">
    <property type="entry name" value="Thioredoxin_domain"/>
</dbReference>
<keyword evidence="4" id="KW-1185">Reference proteome</keyword>
<feature type="signal peptide" evidence="1">
    <location>
        <begin position="1"/>
        <end position="24"/>
    </location>
</feature>
<dbReference type="InterPro" id="IPR050553">
    <property type="entry name" value="Thioredoxin_ResA/DsbE_sf"/>
</dbReference>
<dbReference type="EMBL" id="JAUHJS010000001">
    <property type="protein sequence ID" value="MDN4164090.1"/>
    <property type="molecule type" value="Genomic_DNA"/>
</dbReference>
<dbReference type="Pfam" id="PF08534">
    <property type="entry name" value="Redoxin"/>
    <property type="match status" value="1"/>
</dbReference>
<feature type="chain" id="PRO_5046155893" evidence="1">
    <location>
        <begin position="25"/>
        <end position="202"/>
    </location>
</feature>
<dbReference type="CDD" id="cd02966">
    <property type="entry name" value="TlpA_like_family"/>
    <property type="match status" value="1"/>
</dbReference>
<comment type="caution">
    <text evidence="3">The sequence shown here is derived from an EMBL/GenBank/DDBJ whole genome shotgun (WGS) entry which is preliminary data.</text>
</comment>
<dbReference type="SUPFAM" id="SSF52833">
    <property type="entry name" value="Thioredoxin-like"/>
    <property type="match status" value="1"/>
</dbReference>
<sequence>MAKYLLILSSLSCLLLVIHQPAFSQEEKKIGFVTGGEVMIIEEGKQVSKIFPDDFRDTRWAIGDSLPYFELTDINGQPVSSENIKDKIAILNFTFVGCSGCRVEHESLKKASDLYKNDDRIIFINFISSEPWRIKRYLDKYGSKGYLSVPVSQKMYKDYFRIVTAPTHIFVVNGQIKEAVSAPLWNEESYLFITDFIGSQLF</sequence>
<evidence type="ECO:0000313" key="4">
    <source>
        <dbReference type="Proteomes" id="UP001168552"/>
    </source>
</evidence>
<evidence type="ECO:0000259" key="2">
    <source>
        <dbReference type="PROSITE" id="PS51352"/>
    </source>
</evidence>
<feature type="domain" description="Thioredoxin" evidence="2">
    <location>
        <begin position="60"/>
        <end position="202"/>
    </location>
</feature>
<proteinExistence type="predicted"/>
<dbReference type="PROSITE" id="PS51352">
    <property type="entry name" value="THIOREDOXIN_2"/>
    <property type="match status" value="1"/>
</dbReference>
<evidence type="ECO:0000256" key="1">
    <source>
        <dbReference type="SAM" id="SignalP"/>
    </source>
</evidence>
<keyword evidence="1" id="KW-0732">Signal</keyword>
<dbReference type="Gene3D" id="3.40.30.10">
    <property type="entry name" value="Glutaredoxin"/>
    <property type="match status" value="1"/>
</dbReference>
<dbReference type="PANTHER" id="PTHR42852:SF13">
    <property type="entry name" value="PROTEIN DIPZ"/>
    <property type="match status" value="1"/>
</dbReference>
<accession>A0ABT8F112</accession>
<name>A0ABT8F112_9BACT</name>
<dbReference type="InterPro" id="IPR036249">
    <property type="entry name" value="Thioredoxin-like_sf"/>
</dbReference>
<evidence type="ECO:0000313" key="3">
    <source>
        <dbReference type="EMBL" id="MDN4164090.1"/>
    </source>
</evidence>
<dbReference type="RefSeq" id="WP_320002616.1">
    <property type="nucleotide sequence ID" value="NZ_JAUHJS010000001.1"/>
</dbReference>